<evidence type="ECO:0000259" key="4">
    <source>
        <dbReference type="Pfam" id="PF23359"/>
    </source>
</evidence>
<dbReference type="Gene3D" id="4.10.320.10">
    <property type="entry name" value="E3-binding domain"/>
    <property type="match status" value="1"/>
</dbReference>
<sequence>MAIKTIVESDISGQSDAATVTFGLGNTWFEVDLTEDEQKELEQALAPFVKAGRKAGQSTKKKRATPETTVEERAKIRTWAREQGHEVTEFGRIPRKIIDAYREAHKKSDQT</sequence>
<name>A0ABW5VU89_9MICO</name>
<proteinExistence type="predicted"/>
<evidence type="ECO:0000313" key="6">
    <source>
        <dbReference type="Proteomes" id="UP001597479"/>
    </source>
</evidence>
<dbReference type="Pfam" id="PF23359">
    <property type="entry name" value="Lsr2_DNA-bd"/>
    <property type="match status" value="1"/>
</dbReference>
<dbReference type="Pfam" id="PF11774">
    <property type="entry name" value="Lsr2"/>
    <property type="match status" value="1"/>
</dbReference>
<dbReference type="Proteomes" id="UP001597479">
    <property type="component" value="Unassembled WGS sequence"/>
</dbReference>
<comment type="caution">
    <text evidence="5">The sequence shown here is derived from an EMBL/GenBank/DDBJ whole genome shotgun (WGS) entry which is preliminary data.</text>
</comment>
<feature type="domain" description="Lsr2 DNA-binding" evidence="4">
    <location>
        <begin position="72"/>
        <end position="104"/>
    </location>
</feature>
<protein>
    <submittedName>
        <fullName evidence="5">Lsr2 family protein</fullName>
    </submittedName>
</protein>
<dbReference type="RefSeq" id="WP_377183847.1">
    <property type="nucleotide sequence ID" value="NZ_JBHUOG010000002.1"/>
</dbReference>
<evidence type="ECO:0000313" key="5">
    <source>
        <dbReference type="EMBL" id="MFD2794601.1"/>
    </source>
</evidence>
<dbReference type="InterPro" id="IPR024412">
    <property type="entry name" value="Lsr2_dim_dom"/>
</dbReference>
<dbReference type="InterPro" id="IPR036625">
    <property type="entry name" value="E3-bd_dom_sf"/>
</dbReference>
<evidence type="ECO:0000259" key="3">
    <source>
        <dbReference type="Pfam" id="PF11774"/>
    </source>
</evidence>
<evidence type="ECO:0000256" key="1">
    <source>
        <dbReference type="ARBA" id="ARBA00023125"/>
    </source>
</evidence>
<keyword evidence="6" id="KW-1185">Reference proteome</keyword>
<organism evidence="5 6">
    <name type="scientific">Promicromonospora vindobonensis</name>
    <dbReference type="NCBI Taxonomy" id="195748"/>
    <lineage>
        <taxon>Bacteria</taxon>
        <taxon>Bacillati</taxon>
        <taxon>Actinomycetota</taxon>
        <taxon>Actinomycetes</taxon>
        <taxon>Micrococcales</taxon>
        <taxon>Promicromonosporaceae</taxon>
        <taxon>Promicromonospora</taxon>
    </lineage>
</organism>
<reference evidence="6" key="1">
    <citation type="journal article" date="2019" name="Int. J. Syst. Evol. Microbiol.">
        <title>The Global Catalogue of Microorganisms (GCM) 10K type strain sequencing project: providing services to taxonomists for standard genome sequencing and annotation.</title>
        <authorList>
            <consortium name="The Broad Institute Genomics Platform"/>
            <consortium name="The Broad Institute Genome Sequencing Center for Infectious Disease"/>
            <person name="Wu L."/>
            <person name="Ma J."/>
        </authorList>
    </citation>
    <scope>NUCLEOTIDE SEQUENCE [LARGE SCALE GENOMIC DNA]</scope>
    <source>
        <strain evidence="6">CCM 7044</strain>
    </source>
</reference>
<keyword evidence="1" id="KW-0238">DNA-binding</keyword>
<dbReference type="InterPro" id="IPR055370">
    <property type="entry name" value="Lsr2_DNA-bd"/>
</dbReference>
<gene>
    <name evidence="5" type="ORF">ACFS27_13675</name>
</gene>
<feature type="region of interest" description="Disordered" evidence="2">
    <location>
        <begin position="52"/>
        <end position="72"/>
    </location>
</feature>
<dbReference type="EMBL" id="JBHUOG010000002">
    <property type="protein sequence ID" value="MFD2794601.1"/>
    <property type="molecule type" value="Genomic_DNA"/>
</dbReference>
<feature type="domain" description="Lsr2 dimerization" evidence="3">
    <location>
        <begin position="1"/>
        <end position="56"/>
    </location>
</feature>
<evidence type="ECO:0000256" key="2">
    <source>
        <dbReference type="SAM" id="MobiDB-lite"/>
    </source>
</evidence>
<dbReference type="Gene3D" id="3.30.60.230">
    <property type="entry name" value="Lsr2, dimerization domain"/>
    <property type="match status" value="1"/>
</dbReference>
<dbReference type="InterPro" id="IPR042261">
    <property type="entry name" value="Lsr2-like_dimerization"/>
</dbReference>
<accession>A0ABW5VU89</accession>